<keyword evidence="4" id="KW-1185">Reference proteome</keyword>
<sequence length="383" mass="42712">MQEDVGIRRLPVRLLTTVEQCKSAADRLLQSQQHSVALDCKGAKLGRFGKVSVLQLATEAEVLLVDVERSGQEVLAPLEALLLHTGIVKVVHDCREIASVLLNQYGIPLHGVYDIQVAFAAWLERQGLDAYQAGLAEVMRTFRLSAYQLHRWDRLERHIALPQWHERPLQSQALRHAVESVVHLLPLQRILNRELGDPSGALIQRRSVHNVDYARLNSALLPLEGAASLRTGVKLQAMLASRKPDVAYFKINHAPITGAVVDGNDFKDFADLEIGDIADCEVKSVSPCQQYVYLLREGHGSLMFDHRRLKMVNLAPKSKLDEMRPSRQSSLYGQESSGGGPSLKLEPRSFREPKPSVIRKSRGSVKVKKTGFKPPAPQQQAFE</sequence>
<protein>
    <submittedName>
        <fullName evidence="3">Exd1 protein</fullName>
    </submittedName>
</protein>
<name>A0A812JMB5_SYMPI</name>
<accession>A0A812JMB5</accession>
<feature type="region of interest" description="Disordered" evidence="1">
    <location>
        <begin position="316"/>
        <end position="383"/>
    </location>
</feature>
<dbReference type="InterPro" id="IPR036397">
    <property type="entry name" value="RNaseH_sf"/>
</dbReference>
<dbReference type="InterPro" id="IPR002562">
    <property type="entry name" value="3'-5'_exonuclease_dom"/>
</dbReference>
<dbReference type="SMART" id="SM00474">
    <property type="entry name" value="35EXOc"/>
    <property type="match status" value="1"/>
</dbReference>
<feature type="compositionally biased region" description="Polar residues" evidence="1">
    <location>
        <begin position="326"/>
        <end position="335"/>
    </location>
</feature>
<dbReference type="GO" id="GO:0003676">
    <property type="term" value="F:nucleic acid binding"/>
    <property type="evidence" value="ECO:0007669"/>
    <property type="project" value="InterPro"/>
</dbReference>
<dbReference type="Proteomes" id="UP000649617">
    <property type="component" value="Unassembled WGS sequence"/>
</dbReference>
<dbReference type="PANTHER" id="PTHR46628:SF1">
    <property type="entry name" value="PIRNA BIOGENESIS PROTEIN EXD1"/>
    <property type="match status" value="1"/>
</dbReference>
<reference evidence="3" key="1">
    <citation type="submission" date="2021-02" db="EMBL/GenBank/DDBJ databases">
        <authorList>
            <person name="Dougan E. K."/>
            <person name="Rhodes N."/>
            <person name="Thang M."/>
            <person name="Chan C."/>
        </authorList>
    </citation>
    <scope>NUCLEOTIDE SEQUENCE</scope>
</reference>
<feature type="compositionally biased region" description="Basic residues" evidence="1">
    <location>
        <begin position="357"/>
        <end position="371"/>
    </location>
</feature>
<dbReference type="AlphaFoldDB" id="A0A812JMB5"/>
<dbReference type="InterPro" id="IPR012337">
    <property type="entry name" value="RNaseH-like_sf"/>
</dbReference>
<dbReference type="OrthoDB" id="26838at2759"/>
<dbReference type="Gene3D" id="3.30.420.10">
    <property type="entry name" value="Ribonuclease H-like superfamily/Ribonuclease H"/>
    <property type="match status" value="1"/>
</dbReference>
<proteinExistence type="predicted"/>
<dbReference type="GO" id="GO:0006139">
    <property type="term" value="P:nucleobase-containing compound metabolic process"/>
    <property type="evidence" value="ECO:0007669"/>
    <property type="project" value="InterPro"/>
</dbReference>
<dbReference type="GO" id="GO:1990923">
    <property type="term" value="C:PET complex"/>
    <property type="evidence" value="ECO:0007669"/>
    <property type="project" value="TreeGrafter"/>
</dbReference>
<feature type="compositionally biased region" description="Basic and acidic residues" evidence="1">
    <location>
        <begin position="345"/>
        <end position="354"/>
    </location>
</feature>
<dbReference type="PANTHER" id="PTHR46628">
    <property type="entry name" value="PIRNA BIOGENESIS PROTEIN EXD1"/>
    <property type="match status" value="1"/>
</dbReference>
<dbReference type="SUPFAM" id="SSF53098">
    <property type="entry name" value="Ribonuclease H-like"/>
    <property type="match status" value="1"/>
</dbReference>
<dbReference type="EMBL" id="CAJNIZ010002459">
    <property type="protein sequence ID" value="CAE7210840.1"/>
    <property type="molecule type" value="Genomic_DNA"/>
</dbReference>
<dbReference type="Pfam" id="PF01612">
    <property type="entry name" value="DNA_pol_A_exo1"/>
    <property type="match status" value="1"/>
</dbReference>
<feature type="domain" description="3'-5' exonuclease" evidence="2">
    <location>
        <begin position="12"/>
        <end position="196"/>
    </location>
</feature>
<dbReference type="GO" id="GO:0008408">
    <property type="term" value="F:3'-5' exonuclease activity"/>
    <property type="evidence" value="ECO:0007669"/>
    <property type="project" value="InterPro"/>
</dbReference>
<evidence type="ECO:0000259" key="2">
    <source>
        <dbReference type="SMART" id="SM00474"/>
    </source>
</evidence>
<evidence type="ECO:0000313" key="3">
    <source>
        <dbReference type="EMBL" id="CAE7210840.1"/>
    </source>
</evidence>
<comment type="caution">
    <text evidence="3">The sequence shown here is derived from an EMBL/GenBank/DDBJ whole genome shotgun (WGS) entry which is preliminary data.</text>
</comment>
<evidence type="ECO:0000313" key="4">
    <source>
        <dbReference type="Proteomes" id="UP000649617"/>
    </source>
</evidence>
<dbReference type="InterPro" id="IPR052144">
    <property type="entry name" value="piRNA_biogenesis_EXD1"/>
</dbReference>
<organism evidence="3 4">
    <name type="scientific">Symbiodinium pilosum</name>
    <name type="common">Dinoflagellate</name>
    <dbReference type="NCBI Taxonomy" id="2952"/>
    <lineage>
        <taxon>Eukaryota</taxon>
        <taxon>Sar</taxon>
        <taxon>Alveolata</taxon>
        <taxon>Dinophyceae</taxon>
        <taxon>Suessiales</taxon>
        <taxon>Symbiodiniaceae</taxon>
        <taxon>Symbiodinium</taxon>
    </lineage>
</organism>
<evidence type="ECO:0000256" key="1">
    <source>
        <dbReference type="SAM" id="MobiDB-lite"/>
    </source>
</evidence>
<gene>
    <name evidence="3" type="primary">exd1</name>
    <name evidence="3" type="ORF">SPIL2461_LOCUS2289</name>
</gene>